<feature type="domain" description="Calx-beta" evidence="5">
    <location>
        <begin position="789"/>
        <end position="891"/>
    </location>
</feature>
<dbReference type="Pfam" id="PF03160">
    <property type="entry name" value="Calx-beta"/>
    <property type="match status" value="1"/>
</dbReference>
<dbReference type="Pfam" id="PF22352">
    <property type="entry name" value="K319L-like_PKD"/>
    <property type="match status" value="2"/>
</dbReference>
<dbReference type="InterPro" id="IPR038081">
    <property type="entry name" value="CalX-like_sf"/>
</dbReference>
<keyword evidence="1" id="KW-0732">Signal</keyword>
<dbReference type="InterPro" id="IPR003644">
    <property type="entry name" value="Calx_beta"/>
</dbReference>
<feature type="domain" description="Calx-beta" evidence="5">
    <location>
        <begin position="563"/>
        <end position="661"/>
    </location>
</feature>
<reference evidence="6" key="1">
    <citation type="submission" date="2018-05" db="EMBL/GenBank/DDBJ databases">
        <authorList>
            <person name="Lanie J.A."/>
            <person name="Ng W.-L."/>
            <person name="Kazmierczak K.M."/>
            <person name="Andrzejewski T.M."/>
            <person name="Davidsen T.M."/>
            <person name="Wayne K.J."/>
            <person name="Tettelin H."/>
            <person name="Glass J.I."/>
            <person name="Rusch D."/>
            <person name="Podicherti R."/>
            <person name="Tsui H.-C.T."/>
            <person name="Winkler M.E."/>
        </authorList>
    </citation>
    <scope>NUCLEOTIDE SEQUENCE</scope>
</reference>
<dbReference type="Pfam" id="PF13620">
    <property type="entry name" value="CarboxypepD_reg"/>
    <property type="match status" value="2"/>
</dbReference>
<sequence>MNYKRLLNITLVIILSSYAYSSEEVSIVGVVIDSKGKPVKKADVELLTAKKEKVADTKTAKDGTFKLKDLKAQNYYLNITSKKKGSASVVIRAWPSGNIDIKDLKVTLSEKGGKQKSSFGPKPSLSDNNVGPPTLQKGGALAGRQTKKPPKKVESETVSVAGVVIDSKGKPVKKADVELLTAKKEKVADTKSDKKGTFDLKDLKAQNYYLNITSKKKGSATVTIRAWPSGNIDIKDLKVTLSEKGEKQKSSFGPEPTLSDDKIGAAPDLQKGGALAGRQTKKPPKKVEKVSLSGKVLNKKGKPEKKAKILLFDENYNPVEELETNKEGLFSIEKLKPANYSLTISRKKKLVKFKLKSWPKNNQSIKNIDVTLTKEKQKEKTLTFGPEPPQANAGPDEEFAYEKIVTIDGSKSYNPNSIIQSYEWKEISEKLKVQDPTKPIFDFQSPRTDQTFEFELTVRGPGKIIDKDTVKIIVYNKNIFPIADAGEEQTVDLNEPIILDGSKSNDPDGEIKSYHWKQISGEKVKSRNWKQSVITLKTTSTLEDTLAFELMVEDKYNSDLDTVVVYVVDIPEPLILLTSSSSASEGIGTAKISLGVSAKSGKIASVHAKTYDSTAIGNSRDYTTIDKIISVPAGKTRITFPLNINNDNIDEYDETLIIKIIDTTVTNANTGATRTHMLTIIDDDLPPSVEFLSSNTTVSESVGRHYLILTLSNQSGKDISVNYQVQSTSSAMLDQDYTIGSGTSYFPAGKTRDTLDILIINDPIDEPRQTIVLALNQPVNASIGLKSMHTVKINDDDPPPYIYIDNEKGSGLESDSSQFIAYSLSSYSEKEVTVNYRVSTYGTTSRKNKDYVLENGTMIIPAGPPGKSGISFTVIDDKIDEYDELLIINLVNEPENATMGTLTRYTFTIIDNDDRPTLEFSGDDHGNEFLAATKIKVGSTSAGIIELGGDIDVFRFDLKYPITILTKSSGNTDVFAEILDNAGQLLASDDNSRDTNNFMMKLPLLPGPHFLRVKHYSYDGTGDYVLTLESSEMYDKQADDLILNKTQQYFHPGHIIYNAQTDKDKSYYVDRIQIDSVSYTLDSKRFITIIVNDSIVINPSHCYVPSNGRYENLGIIQKNYISNPLDIGGLPQYLPEEYLDNSLVFGVVRDYRTRRPIFGAEIRVYAAATPSRVASQTNLINLADGETWDGGNRLPTKRALYNVPKINSYPEEKGRRITGLNGKFAIAVQDTGFLLIRANAPTNNYRVQEKKIKIRNKRGDFYGTDIWLIPK</sequence>
<accession>A0A381TEX4</accession>
<dbReference type="SMART" id="SM00237">
    <property type="entry name" value="Calx_beta"/>
    <property type="match status" value="3"/>
</dbReference>
<dbReference type="Gene3D" id="2.60.120.380">
    <property type="match status" value="1"/>
</dbReference>
<feature type="region of interest" description="Disordered" evidence="4">
    <location>
        <begin position="245"/>
        <end position="289"/>
    </location>
</feature>
<dbReference type="PANTHER" id="PTHR46682">
    <property type="entry name" value="ADHESION G-PROTEIN COUPLED RECEPTOR V1"/>
    <property type="match status" value="1"/>
</dbReference>
<dbReference type="InterPro" id="IPR008969">
    <property type="entry name" value="CarboxyPept-like_regulatory"/>
</dbReference>
<evidence type="ECO:0000256" key="2">
    <source>
        <dbReference type="ARBA" id="ARBA00022737"/>
    </source>
</evidence>
<keyword evidence="2" id="KW-0677">Repeat</keyword>
<dbReference type="GO" id="GO:0016020">
    <property type="term" value="C:membrane"/>
    <property type="evidence" value="ECO:0007669"/>
    <property type="project" value="InterPro"/>
</dbReference>
<name>A0A381TEX4_9ZZZZ</name>
<evidence type="ECO:0000259" key="5">
    <source>
        <dbReference type="SMART" id="SM00237"/>
    </source>
</evidence>
<dbReference type="Gene3D" id="2.60.40.1120">
    <property type="entry name" value="Carboxypeptidase-like, regulatory domain"/>
    <property type="match status" value="2"/>
</dbReference>
<evidence type="ECO:0000256" key="3">
    <source>
        <dbReference type="ARBA" id="ARBA00022837"/>
    </source>
</evidence>
<evidence type="ECO:0000256" key="4">
    <source>
        <dbReference type="SAM" id="MobiDB-lite"/>
    </source>
</evidence>
<dbReference type="SUPFAM" id="SSF141072">
    <property type="entry name" value="CalX-like"/>
    <property type="match status" value="3"/>
</dbReference>
<dbReference type="GO" id="GO:0004930">
    <property type="term" value="F:G protein-coupled receptor activity"/>
    <property type="evidence" value="ECO:0007669"/>
    <property type="project" value="InterPro"/>
</dbReference>
<evidence type="ECO:0000313" key="6">
    <source>
        <dbReference type="EMBL" id="SVA14051.1"/>
    </source>
</evidence>
<organism evidence="6">
    <name type="scientific">marine metagenome</name>
    <dbReference type="NCBI Taxonomy" id="408172"/>
    <lineage>
        <taxon>unclassified sequences</taxon>
        <taxon>metagenomes</taxon>
        <taxon>ecological metagenomes</taxon>
    </lineage>
</organism>
<feature type="region of interest" description="Disordered" evidence="4">
    <location>
        <begin position="112"/>
        <end position="156"/>
    </location>
</feature>
<gene>
    <name evidence="6" type="ORF">METZ01_LOCUS66905</name>
</gene>
<dbReference type="SUPFAM" id="SSF49478">
    <property type="entry name" value="Cna protein B-type domain"/>
    <property type="match status" value="1"/>
</dbReference>
<dbReference type="SUPFAM" id="SSF49464">
    <property type="entry name" value="Carboxypeptidase regulatory domain-like"/>
    <property type="match status" value="2"/>
</dbReference>
<dbReference type="Gene3D" id="2.60.40.2030">
    <property type="match status" value="3"/>
</dbReference>
<dbReference type="AlphaFoldDB" id="A0A381TEX4"/>
<dbReference type="PANTHER" id="PTHR46682:SF1">
    <property type="entry name" value="ADHESION G-PROTEIN COUPLED RECEPTOR V1"/>
    <property type="match status" value="1"/>
</dbReference>
<dbReference type="InterPro" id="IPR013783">
    <property type="entry name" value="Ig-like_fold"/>
</dbReference>
<evidence type="ECO:0000256" key="1">
    <source>
        <dbReference type="ARBA" id="ARBA00022729"/>
    </source>
</evidence>
<proteinExistence type="predicted"/>
<dbReference type="EMBL" id="UINC01004400">
    <property type="protein sequence ID" value="SVA14051.1"/>
    <property type="molecule type" value="Genomic_DNA"/>
</dbReference>
<protein>
    <recommendedName>
        <fullName evidence="5">Calx-beta domain-containing protein</fullName>
    </recommendedName>
</protein>
<dbReference type="InterPro" id="IPR026919">
    <property type="entry name" value="ADGRV1"/>
</dbReference>
<keyword evidence="3" id="KW-0106">Calcium</keyword>
<feature type="domain" description="Calx-beta" evidence="5">
    <location>
        <begin position="676"/>
        <end position="776"/>
    </location>
</feature>
<dbReference type="Gene3D" id="2.60.40.10">
    <property type="entry name" value="Immunoglobulins"/>
    <property type="match status" value="3"/>
</dbReference>